<dbReference type="Pfam" id="PF00010">
    <property type="entry name" value="HLH"/>
    <property type="match status" value="1"/>
</dbReference>
<reference evidence="6" key="1">
    <citation type="submission" date="2024-03" db="EMBL/GenBank/DDBJ databases">
        <authorList>
            <consortium name="ELIXIR-Norway"/>
            <consortium name="Elixir Norway"/>
        </authorList>
    </citation>
    <scope>NUCLEOTIDE SEQUENCE</scope>
</reference>
<dbReference type="CDD" id="cd11393">
    <property type="entry name" value="bHLH_AtbHLH_like"/>
    <property type="match status" value="1"/>
</dbReference>
<evidence type="ECO:0000256" key="1">
    <source>
        <dbReference type="ARBA" id="ARBA00023015"/>
    </source>
</evidence>
<dbReference type="InterPro" id="IPR011598">
    <property type="entry name" value="bHLH_dom"/>
</dbReference>
<feature type="chain" id="PRO_5046573147" description="BHLH domain-containing protein" evidence="4">
    <location>
        <begin position="26"/>
        <end position="692"/>
    </location>
</feature>
<evidence type="ECO:0000259" key="5">
    <source>
        <dbReference type="PROSITE" id="PS50888"/>
    </source>
</evidence>
<accession>A0ABP1AVF0</accession>
<organism evidence="6 7">
    <name type="scientific">Sphagnum jensenii</name>
    <dbReference type="NCBI Taxonomy" id="128206"/>
    <lineage>
        <taxon>Eukaryota</taxon>
        <taxon>Viridiplantae</taxon>
        <taxon>Streptophyta</taxon>
        <taxon>Embryophyta</taxon>
        <taxon>Bryophyta</taxon>
        <taxon>Sphagnophytina</taxon>
        <taxon>Sphagnopsida</taxon>
        <taxon>Sphagnales</taxon>
        <taxon>Sphagnaceae</taxon>
        <taxon>Sphagnum</taxon>
    </lineage>
</organism>
<dbReference type="Gene3D" id="4.10.280.10">
    <property type="entry name" value="Helix-loop-helix DNA-binding domain"/>
    <property type="match status" value="1"/>
</dbReference>
<dbReference type="PROSITE" id="PS50888">
    <property type="entry name" value="BHLH"/>
    <property type="match status" value="1"/>
</dbReference>
<evidence type="ECO:0000256" key="2">
    <source>
        <dbReference type="ARBA" id="ARBA00023163"/>
    </source>
</evidence>
<name>A0ABP1AVF0_9BRYO</name>
<feature type="region of interest" description="Disordered" evidence="3">
    <location>
        <begin position="238"/>
        <end position="271"/>
    </location>
</feature>
<feature type="compositionally biased region" description="Low complexity" evidence="3">
    <location>
        <begin position="160"/>
        <end position="181"/>
    </location>
</feature>
<dbReference type="PANTHER" id="PTHR46772:SF3">
    <property type="entry name" value="BHLH DOMAIN-CONTAINING PROTEIN"/>
    <property type="match status" value="1"/>
</dbReference>
<keyword evidence="4" id="KW-0732">Signal</keyword>
<feature type="domain" description="BHLH" evidence="5">
    <location>
        <begin position="440"/>
        <end position="490"/>
    </location>
</feature>
<protein>
    <recommendedName>
        <fullName evidence="5">BHLH domain-containing protein</fullName>
    </recommendedName>
</protein>
<sequence>MPSHRREYGAGTALQLHTLLPLAVATKTSPSCSRLARRSAAAAASVAVAPPLPPHQRTTMALLYPQQQQQISNCHDIISASMESACFQVSQYATHHSSLQQGTHDQSLLQQQDRHHEQTQQSSARGGSGIGAYAAADRNCRLSSAASGAGLDLLQHVEPQQQQQQQQQRLASSSSESSRSRNLSGVVMAGASTTTEQMDMDMDALDMSLQLQLGDFQEWWPPIAASEEVVSSNNNNNHHQHALPLISNNNSNIIPQQPHQREREEREKTQNNNGSAVFVAAAAEAINKEQQQEETSFDLESWCAARSSIAGVQNLLNIDDNNNDNSNALPKATCNNKRSHVLSSSSRDQSCGGHNIAAAGATMVEPMTPTIERGGSRGGSHQQHKGAGGRIISPCAAVTYPREGEKAANLTPPVVFAAAAVHRKKPRGSSSSGCVKRAVSQRESHIWSERQRRKGMNHLFSTLRSLLPQPSSKTDKSTVVSEIIKYIQSLQLQLDILAKKRQQMLEARALSQTVVPTVSLHHLMEPPKTSPAAAAAAVVTPENLAISLLDHQGNAHHGNHESSMLYVQQQQQQQADLAAMSANLNHPLQQQEIIQQTDSCLQSFLGANVGLHICGSNAFITISSPRGQRGIFHRILVTVQNQHLDVINAFISTSKASIFHCLHCQALQGSDLSKEELHTALQMVITNYGQSI</sequence>
<proteinExistence type="predicted"/>
<dbReference type="InterPro" id="IPR044278">
    <property type="entry name" value="BHLH95-like"/>
</dbReference>
<dbReference type="SMART" id="SM00353">
    <property type="entry name" value="HLH"/>
    <property type="match status" value="1"/>
</dbReference>
<feature type="compositionally biased region" description="Polar residues" evidence="3">
    <location>
        <begin position="97"/>
        <end position="109"/>
    </location>
</feature>
<evidence type="ECO:0000256" key="3">
    <source>
        <dbReference type="SAM" id="MobiDB-lite"/>
    </source>
</evidence>
<keyword evidence="2" id="KW-0804">Transcription</keyword>
<dbReference type="InterPro" id="IPR036638">
    <property type="entry name" value="HLH_DNA-bd_sf"/>
</dbReference>
<feature type="signal peptide" evidence="4">
    <location>
        <begin position="1"/>
        <end position="25"/>
    </location>
</feature>
<feature type="compositionally biased region" description="Low complexity" evidence="3">
    <location>
        <begin position="238"/>
        <end position="258"/>
    </location>
</feature>
<dbReference type="PANTHER" id="PTHR46772">
    <property type="entry name" value="BHLH DOMAIN-CONTAINING PROTEIN"/>
    <property type="match status" value="1"/>
</dbReference>
<feature type="region of interest" description="Disordered" evidence="3">
    <location>
        <begin position="97"/>
        <end position="130"/>
    </location>
</feature>
<gene>
    <name evidence="6" type="ORF">CSSPJE1EN2_LOCUS9548</name>
</gene>
<dbReference type="EMBL" id="OZ023717">
    <property type="protein sequence ID" value="CAK9866553.1"/>
    <property type="molecule type" value="Genomic_DNA"/>
</dbReference>
<dbReference type="InterPro" id="IPR045239">
    <property type="entry name" value="bHLH95_bHLH"/>
</dbReference>
<dbReference type="Proteomes" id="UP001497522">
    <property type="component" value="Chromosome 16"/>
</dbReference>
<evidence type="ECO:0000313" key="7">
    <source>
        <dbReference type="Proteomes" id="UP001497522"/>
    </source>
</evidence>
<feature type="compositionally biased region" description="Basic and acidic residues" evidence="3">
    <location>
        <begin position="259"/>
        <end position="269"/>
    </location>
</feature>
<keyword evidence="7" id="KW-1185">Reference proteome</keyword>
<evidence type="ECO:0000256" key="4">
    <source>
        <dbReference type="SAM" id="SignalP"/>
    </source>
</evidence>
<evidence type="ECO:0000313" key="6">
    <source>
        <dbReference type="EMBL" id="CAK9866553.1"/>
    </source>
</evidence>
<keyword evidence="1" id="KW-0805">Transcription regulation</keyword>
<feature type="region of interest" description="Disordered" evidence="3">
    <location>
        <begin position="158"/>
        <end position="184"/>
    </location>
</feature>
<dbReference type="SUPFAM" id="SSF47459">
    <property type="entry name" value="HLH, helix-loop-helix DNA-binding domain"/>
    <property type="match status" value="1"/>
</dbReference>